<accession>A0A379G9A8</accession>
<name>A0A379G9A8_9BACT</name>
<organism evidence="1 2">
    <name type="scientific">Prevotella pallens</name>
    <dbReference type="NCBI Taxonomy" id="60133"/>
    <lineage>
        <taxon>Bacteria</taxon>
        <taxon>Pseudomonadati</taxon>
        <taxon>Bacteroidota</taxon>
        <taxon>Bacteroidia</taxon>
        <taxon>Bacteroidales</taxon>
        <taxon>Prevotellaceae</taxon>
        <taxon>Prevotella</taxon>
    </lineage>
</organism>
<evidence type="ECO:0000313" key="1">
    <source>
        <dbReference type="EMBL" id="SUC37486.1"/>
    </source>
</evidence>
<dbReference type="AlphaFoldDB" id="A0A379G9A8"/>
<dbReference type="SUPFAM" id="SSF53335">
    <property type="entry name" value="S-adenosyl-L-methionine-dependent methyltransferases"/>
    <property type="match status" value="2"/>
</dbReference>
<dbReference type="InterPro" id="IPR029063">
    <property type="entry name" value="SAM-dependent_MTases_sf"/>
</dbReference>
<keyword evidence="1" id="KW-0489">Methyltransferase</keyword>
<dbReference type="Proteomes" id="UP000254235">
    <property type="component" value="Unassembled WGS sequence"/>
</dbReference>
<dbReference type="GeneID" id="78571619"/>
<dbReference type="EMBL" id="UGTP01000002">
    <property type="protein sequence ID" value="SUC37486.1"/>
    <property type="molecule type" value="Genomic_DNA"/>
</dbReference>
<sequence length="474" mass="53855">MNVDSILVTDVVLNPDNPREITDDKFMQLVESLLVFPKMLELRPAVLEGNNTVLGGNQRTKALLWIKDATKADILKRLNAQSKYQRMTDYEQEALMEYWQEWQQKPVVPVCYASNLTEEEQAEFLIKDNLGFGQWDWDMLANNWDENLLGEWGMDVWQPDQTTGSSDNEVGGKEKEKHGKLTDKFIAPPFSILDTRQGYWKERKAMWREKIADYGESREGTLADGETNCMATINNGVSLLDPVMAEVVCKWFGIDGGAAFDCFAGDTVFGYVAATLGMSFTGVELREEQARLNNERVAGMNARYICDDGQNVGKHIKTGTQDLLFSCPPYYDLEVYSDKPNDASNQPIYEGFIKILENAFAGAITCLKDNRFAVIVVGDIRSKEGYYYDFVGDIKRIFTTHGMPLYNECIIVEPIGTLPQRVQRYMRNRKVGKCHQNVLVFYKGDVKEIPNNYKEIEYASEDLESFGVDKGNAE</sequence>
<reference evidence="1 2" key="1">
    <citation type="submission" date="2018-06" db="EMBL/GenBank/DDBJ databases">
        <authorList>
            <consortium name="Pathogen Informatics"/>
            <person name="Doyle S."/>
        </authorList>
    </citation>
    <scope>NUCLEOTIDE SEQUENCE [LARGE SCALE GENOMIC DNA]</scope>
    <source>
        <strain evidence="1 2">NCTC13043</strain>
    </source>
</reference>
<proteinExistence type="predicted"/>
<dbReference type="RefSeq" id="WP_115083931.1">
    <property type="nucleotide sequence ID" value="NZ_UGTP01000002.1"/>
</dbReference>
<dbReference type="Gene3D" id="3.40.50.150">
    <property type="entry name" value="Vaccinia Virus protein VP39"/>
    <property type="match status" value="1"/>
</dbReference>
<evidence type="ECO:0000313" key="2">
    <source>
        <dbReference type="Proteomes" id="UP000254235"/>
    </source>
</evidence>
<gene>
    <name evidence="1" type="ORF">NCTC13043_01975</name>
</gene>
<dbReference type="GO" id="GO:0032259">
    <property type="term" value="P:methylation"/>
    <property type="evidence" value="ECO:0007669"/>
    <property type="project" value="UniProtKB-KW"/>
</dbReference>
<protein>
    <submittedName>
        <fullName evidence="1">DNA methylase</fullName>
    </submittedName>
</protein>
<dbReference type="GO" id="GO:0008168">
    <property type="term" value="F:methyltransferase activity"/>
    <property type="evidence" value="ECO:0007669"/>
    <property type="project" value="UniProtKB-KW"/>
</dbReference>
<keyword evidence="1" id="KW-0808">Transferase</keyword>
<dbReference type="OrthoDB" id="1273118at2"/>